<evidence type="ECO:0000256" key="2">
    <source>
        <dbReference type="ARBA" id="ARBA00006576"/>
    </source>
</evidence>
<evidence type="ECO:0000256" key="3">
    <source>
        <dbReference type="ARBA" id="ARBA00022723"/>
    </source>
</evidence>
<evidence type="ECO:0000256" key="4">
    <source>
        <dbReference type="ARBA" id="ARBA00022801"/>
    </source>
</evidence>
<accession>A0A6C0HE54</accession>
<keyword evidence="4" id="KW-0378">Hydrolase</keyword>
<dbReference type="InterPro" id="IPR016193">
    <property type="entry name" value="Cytidine_deaminase-like"/>
</dbReference>
<dbReference type="PROSITE" id="PS00903">
    <property type="entry name" value="CYT_DCMP_DEAMINASES_1"/>
    <property type="match status" value="1"/>
</dbReference>
<proteinExistence type="inferred from homology"/>
<dbReference type="CDD" id="cd01286">
    <property type="entry name" value="deoxycytidylate_deaminase"/>
    <property type="match status" value="1"/>
</dbReference>
<keyword evidence="3" id="KW-0479">Metal-binding</keyword>
<evidence type="ECO:0000313" key="7">
    <source>
        <dbReference type="EMBL" id="QHT78714.1"/>
    </source>
</evidence>
<dbReference type="GO" id="GO:0005737">
    <property type="term" value="C:cytoplasm"/>
    <property type="evidence" value="ECO:0007669"/>
    <property type="project" value="TreeGrafter"/>
</dbReference>
<dbReference type="InterPro" id="IPR016473">
    <property type="entry name" value="dCMP_deaminase"/>
</dbReference>
<dbReference type="AlphaFoldDB" id="A0A6C0HE54"/>
<sequence length="137" mass="15377">MKEKHIRAFMQTAKTFAECSTAKRLHVGCIAVKDNKIISIGYNGTPNGWDNNCEDDDFKTLPEVLHAESNMLMKLARTTGGAEGSTIFVTHSPCLECAKLIYQSGVKEVYYETEYRNKDGVNFLKKCGVDINVYRVT</sequence>
<dbReference type="PANTHER" id="PTHR11086">
    <property type="entry name" value="DEOXYCYTIDYLATE DEAMINASE-RELATED"/>
    <property type="match status" value="1"/>
</dbReference>
<dbReference type="SUPFAM" id="SSF53927">
    <property type="entry name" value="Cytidine deaminase-like"/>
    <property type="match status" value="1"/>
</dbReference>
<dbReference type="GO" id="GO:0004132">
    <property type="term" value="F:dCMP deaminase activity"/>
    <property type="evidence" value="ECO:0007669"/>
    <property type="project" value="InterPro"/>
</dbReference>
<dbReference type="InterPro" id="IPR035105">
    <property type="entry name" value="Deoxycytidylate_deaminase_dom"/>
</dbReference>
<comment type="cofactor">
    <cofactor evidence="1">
        <name>Zn(2+)</name>
        <dbReference type="ChEBI" id="CHEBI:29105"/>
    </cofactor>
</comment>
<dbReference type="InterPro" id="IPR016192">
    <property type="entry name" value="APOBEC/CMP_deaminase_Zn-bd"/>
</dbReference>
<evidence type="ECO:0000256" key="5">
    <source>
        <dbReference type="ARBA" id="ARBA00022833"/>
    </source>
</evidence>
<organism evidence="7">
    <name type="scientific">viral metagenome</name>
    <dbReference type="NCBI Taxonomy" id="1070528"/>
    <lineage>
        <taxon>unclassified sequences</taxon>
        <taxon>metagenomes</taxon>
        <taxon>organismal metagenomes</taxon>
    </lineage>
</organism>
<keyword evidence="5" id="KW-0862">Zinc</keyword>
<dbReference type="PROSITE" id="PS51747">
    <property type="entry name" value="CYT_DCMP_DEAMINASES_2"/>
    <property type="match status" value="1"/>
</dbReference>
<dbReference type="InterPro" id="IPR002125">
    <property type="entry name" value="CMP_dCMP_dom"/>
</dbReference>
<comment type="similarity">
    <text evidence="2">Belongs to the cytidine and deoxycytidylate deaminase family.</text>
</comment>
<dbReference type="PANTHER" id="PTHR11086:SF18">
    <property type="entry name" value="DEOXYCYTIDYLATE DEAMINASE"/>
    <property type="match status" value="1"/>
</dbReference>
<evidence type="ECO:0000259" key="6">
    <source>
        <dbReference type="PROSITE" id="PS51747"/>
    </source>
</evidence>
<dbReference type="EMBL" id="MN739935">
    <property type="protein sequence ID" value="QHT78714.1"/>
    <property type="molecule type" value="Genomic_DNA"/>
</dbReference>
<dbReference type="Gene3D" id="3.40.140.10">
    <property type="entry name" value="Cytidine Deaminase, domain 2"/>
    <property type="match status" value="1"/>
</dbReference>
<dbReference type="GO" id="GO:0008270">
    <property type="term" value="F:zinc ion binding"/>
    <property type="evidence" value="ECO:0007669"/>
    <property type="project" value="InterPro"/>
</dbReference>
<protein>
    <recommendedName>
        <fullName evidence="6">CMP/dCMP-type deaminase domain-containing protein</fullName>
    </recommendedName>
</protein>
<reference evidence="7" key="1">
    <citation type="journal article" date="2020" name="Nature">
        <title>Giant virus diversity and host interactions through global metagenomics.</title>
        <authorList>
            <person name="Schulz F."/>
            <person name="Roux S."/>
            <person name="Paez-Espino D."/>
            <person name="Jungbluth S."/>
            <person name="Walsh D.A."/>
            <person name="Denef V.J."/>
            <person name="McMahon K.D."/>
            <person name="Konstantinidis K.T."/>
            <person name="Eloe-Fadrosh E.A."/>
            <person name="Kyrpides N.C."/>
            <person name="Woyke T."/>
        </authorList>
    </citation>
    <scope>NUCLEOTIDE SEQUENCE</scope>
    <source>
        <strain evidence="7">GVMAG-M-3300023179-92</strain>
    </source>
</reference>
<dbReference type="InterPro" id="IPR015517">
    <property type="entry name" value="dCMP_deaminase-rel"/>
</dbReference>
<dbReference type="Pfam" id="PF00383">
    <property type="entry name" value="dCMP_cyt_deam_1"/>
    <property type="match status" value="1"/>
</dbReference>
<dbReference type="PIRSF" id="PIRSF006019">
    <property type="entry name" value="dCMP_deaminase"/>
    <property type="match status" value="1"/>
</dbReference>
<dbReference type="GO" id="GO:0006220">
    <property type="term" value="P:pyrimidine nucleotide metabolic process"/>
    <property type="evidence" value="ECO:0007669"/>
    <property type="project" value="InterPro"/>
</dbReference>
<evidence type="ECO:0000256" key="1">
    <source>
        <dbReference type="ARBA" id="ARBA00001947"/>
    </source>
</evidence>
<name>A0A6C0HE54_9ZZZZ</name>
<feature type="domain" description="CMP/dCMP-type deaminase" evidence="6">
    <location>
        <begin position="4"/>
        <end position="124"/>
    </location>
</feature>